<reference evidence="2" key="1">
    <citation type="journal article" date="2014" name="Proc. Natl. Acad. Sci. U.S.A.">
        <title>Extensive sampling of basidiomycete genomes demonstrates inadequacy of the white-rot/brown-rot paradigm for wood decay fungi.</title>
        <authorList>
            <person name="Riley R."/>
            <person name="Salamov A.A."/>
            <person name="Brown D.W."/>
            <person name="Nagy L.G."/>
            <person name="Floudas D."/>
            <person name="Held B.W."/>
            <person name="Levasseur A."/>
            <person name="Lombard V."/>
            <person name="Morin E."/>
            <person name="Otillar R."/>
            <person name="Lindquist E.A."/>
            <person name="Sun H."/>
            <person name="LaButti K.M."/>
            <person name="Schmutz J."/>
            <person name="Jabbour D."/>
            <person name="Luo H."/>
            <person name="Baker S.E."/>
            <person name="Pisabarro A.G."/>
            <person name="Walton J.D."/>
            <person name="Blanchette R.A."/>
            <person name="Henrissat B."/>
            <person name="Martin F."/>
            <person name="Cullen D."/>
            <person name="Hibbett D.S."/>
            <person name="Grigoriev I.V."/>
        </authorList>
    </citation>
    <scope>NUCLEOTIDE SEQUENCE [LARGE SCALE GENOMIC DNA]</scope>
    <source>
        <strain evidence="2">PC15</strain>
    </source>
</reference>
<name>A0A067ND26_PLEO1</name>
<evidence type="ECO:0000313" key="1">
    <source>
        <dbReference type="EMBL" id="KDQ22032.1"/>
    </source>
</evidence>
<accession>A0A067ND26</accession>
<dbReference type="VEuPathDB" id="FungiDB:PLEOSDRAFT_1110146"/>
<protein>
    <submittedName>
        <fullName evidence="1">Uncharacterized protein</fullName>
    </submittedName>
</protein>
<dbReference type="HOGENOM" id="CLU_2185080_0_0_1"/>
<proteinExistence type="predicted"/>
<dbReference type="InParanoid" id="A0A067ND26"/>
<evidence type="ECO:0000313" key="2">
    <source>
        <dbReference type="Proteomes" id="UP000027073"/>
    </source>
</evidence>
<sequence length="109" mass="12131">MAQGCHCTYPASLHPCIPVPRGHLYPTARLAQSPGLATIHNNLPRYWAESLHRLASNGRPRTADAENARSPAWAWAEHSFWRLAEHEDIARSVGYSTSPPVLQSWPPGR</sequence>
<gene>
    <name evidence="1" type="ORF">PLEOSDRAFT_1110146</name>
</gene>
<dbReference type="AlphaFoldDB" id="A0A067ND26"/>
<dbReference type="Proteomes" id="UP000027073">
    <property type="component" value="Unassembled WGS sequence"/>
</dbReference>
<dbReference type="EMBL" id="KL198015">
    <property type="protein sequence ID" value="KDQ22032.1"/>
    <property type="molecule type" value="Genomic_DNA"/>
</dbReference>
<organism evidence="1 2">
    <name type="scientific">Pleurotus ostreatus (strain PC15)</name>
    <name type="common">Oyster mushroom</name>
    <dbReference type="NCBI Taxonomy" id="1137138"/>
    <lineage>
        <taxon>Eukaryota</taxon>
        <taxon>Fungi</taxon>
        <taxon>Dikarya</taxon>
        <taxon>Basidiomycota</taxon>
        <taxon>Agaricomycotina</taxon>
        <taxon>Agaricomycetes</taxon>
        <taxon>Agaricomycetidae</taxon>
        <taxon>Agaricales</taxon>
        <taxon>Pleurotineae</taxon>
        <taxon>Pleurotaceae</taxon>
        <taxon>Pleurotus</taxon>
    </lineage>
</organism>